<dbReference type="SUPFAM" id="SSF63520">
    <property type="entry name" value="PTS-regulatory domain, PRD"/>
    <property type="match status" value="2"/>
</dbReference>
<organism evidence="3">
    <name type="scientific">Ligilactobacillus agilis</name>
    <dbReference type="NCBI Taxonomy" id="1601"/>
    <lineage>
        <taxon>Bacteria</taxon>
        <taxon>Bacillati</taxon>
        <taxon>Bacillota</taxon>
        <taxon>Bacilli</taxon>
        <taxon>Lactobacillales</taxon>
        <taxon>Lactobacillaceae</taxon>
        <taxon>Ligilactobacillus</taxon>
    </lineage>
</organism>
<dbReference type="PANTHER" id="PTHR30185:SF15">
    <property type="entry name" value="CRYPTIC BETA-GLUCOSIDE BGL OPERON ANTITERMINATOR"/>
    <property type="match status" value="1"/>
</dbReference>
<dbReference type="SMART" id="SM01061">
    <property type="entry name" value="CAT_RBD"/>
    <property type="match status" value="1"/>
</dbReference>
<dbReference type="Proteomes" id="UP000494178">
    <property type="component" value="Unassembled WGS sequence"/>
</dbReference>
<dbReference type="Pfam" id="PF03123">
    <property type="entry name" value="CAT_RBD"/>
    <property type="match status" value="1"/>
</dbReference>
<dbReference type="InterPro" id="IPR036650">
    <property type="entry name" value="CAT_RNA-bd_dom_sf"/>
</dbReference>
<dbReference type="InterPro" id="IPR011608">
    <property type="entry name" value="PRD"/>
</dbReference>
<feature type="domain" description="PRD" evidence="2">
    <location>
        <begin position="170"/>
        <end position="279"/>
    </location>
</feature>
<gene>
    <name evidence="3" type="ORF">SY111_13820</name>
</gene>
<feature type="domain" description="PRD" evidence="2">
    <location>
        <begin position="65"/>
        <end position="169"/>
    </location>
</feature>
<proteinExistence type="predicted"/>
<name>A0A6F9XU94_9LACO</name>
<dbReference type="GO" id="GO:0006355">
    <property type="term" value="P:regulation of DNA-templated transcription"/>
    <property type="evidence" value="ECO:0007669"/>
    <property type="project" value="InterPro"/>
</dbReference>
<accession>A0A6F9XU94</accession>
<dbReference type="Gene3D" id="1.10.1790.10">
    <property type="entry name" value="PRD domain"/>
    <property type="match status" value="2"/>
</dbReference>
<protein>
    <submittedName>
        <fullName evidence="3">Transcriptional antiterminator</fullName>
    </submittedName>
</protein>
<sequence length="279" mass="31993">MSEYKIRKVLNSSVVLAGDSGGKEVIILGKGIGYGKKPGQIVLSAQISQVFLPKESNQLEKLLSEVSPEIIAVSAQIFKMIKSDLPDINDTLIYSLIDHIGFAIQRLEDGMMFKNYLYHDVKMYYPQEFKLGQRACEMINERFGIKLPDTEAASIAFHIADSRNTRSESYDSMKVSKITDEILRIIMIIAGKELIDLNSSNYHRLLTHVKFFAERLITGTQLEGKDRVMYEHVLDSYPNSTKIAIRLLEYLDKNYHYSVTSEELMYLIIHIHRNIHRNI</sequence>
<dbReference type="Gene3D" id="2.30.24.10">
    <property type="entry name" value="CAT RNA-binding domain"/>
    <property type="match status" value="1"/>
</dbReference>
<dbReference type="EMBL" id="BLAN01000086">
    <property type="protein sequence ID" value="GET08758.1"/>
    <property type="molecule type" value="Genomic_DNA"/>
</dbReference>
<dbReference type="RefSeq" id="WP_172586155.1">
    <property type="nucleotide sequence ID" value="NZ_BLAN01000086.1"/>
</dbReference>
<comment type="caution">
    <text evidence="3">The sequence shown here is derived from an EMBL/GenBank/DDBJ whole genome shotgun (WGS) entry which is preliminary data.</text>
</comment>
<reference evidence="3" key="1">
    <citation type="submission" date="2019-10" db="EMBL/GenBank/DDBJ databases">
        <title>Lactobacillus agilis SY111 Whole Genome Sequencing Project.</title>
        <authorList>
            <person name="Suzuki S."/>
            <person name="Endo A."/>
            <person name="Maeno S."/>
            <person name="Shiwa Y."/>
            <person name="Matsutani M."/>
            <person name="Kajikawa A."/>
        </authorList>
    </citation>
    <scope>NUCLEOTIDE SEQUENCE</scope>
    <source>
        <strain evidence="3">SY111</strain>
    </source>
</reference>
<dbReference type="GO" id="GO:0003723">
    <property type="term" value="F:RNA binding"/>
    <property type="evidence" value="ECO:0007669"/>
    <property type="project" value="InterPro"/>
</dbReference>
<dbReference type="InterPro" id="IPR050661">
    <property type="entry name" value="BglG_antiterminators"/>
</dbReference>
<dbReference type="AlphaFoldDB" id="A0A6F9XU94"/>
<keyword evidence="1" id="KW-0677">Repeat</keyword>
<evidence type="ECO:0000256" key="1">
    <source>
        <dbReference type="ARBA" id="ARBA00022737"/>
    </source>
</evidence>
<dbReference type="PROSITE" id="PS51372">
    <property type="entry name" value="PRD_2"/>
    <property type="match status" value="2"/>
</dbReference>
<dbReference type="Pfam" id="PF00874">
    <property type="entry name" value="PRD"/>
    <property type="match status" value="2"/>
</dbReference>
<dbReference type="InterPro" id="IPR004341">
    <property type="entry name" value="CAT_RNA-bd_dom"/>
</dbReference>
<dbReference type="InterPro" id="IPR036634">
    <property type="entry name" value="PRD_sf"/>
</dbReference>
<evidence type="ECO:0000313" key="3">
    <source>
        <dbReference type="EMBL" id="GET08758.1"/>
    </source>
</evidence>
<evidence type="ECO:0000259" key="2">
    <source>
        <dbReference type="PROSITE" id="PS51372"/>
    </source>
</evidence>
<dbReference type="SUPFAM" id="SSF50151">
    <property type="entry name" value="SacY-like RNA-binding domain"/>
    <property type="match status" value="1"/>
</dbReference>
<dbReference type="PANTHER" id="PTHR30185">
    <property type="entry name" value="CRYPTIC BETA-GLUCOSIDE BGL OPERON ANTITERMINATOR"/>
    <property type="match status" value="1"/>
</dbReference>